<organism evidence="1 2">
    <name type="scientific">Microdochium bolleyi</name>
    <dbReference type="NCBI Taxonomy" id="196109"/>
    <lineage>
        <taxon>Eukaryota</taxon>
        <taxon>Fungi</taxon>
        <taxon>Dikarya</taxon>
        <taxon>Ascomycota</taxon>
        <taxon>Pezizomycotina</taxon>
        <taxon>Sordariomycetes</taxon>
        <taxon>Xylariomycetidae</taxon>
        <taxon>Xylariales</taxon>
        <taxon>Microdochiaceae</taxon>
        <taxon>Microdochium</taxon>
    </lineage>
</organism>
<dbReference type="InParanoid" id="A0A136JKQ3"/>
<feature type="non-terminal residue" evidence="1">
    <location>
        <position position="189"/>
    </location>
</feature>
<reference evidence="2" key="1">
    <citation type="submission" date="2016-02" db="EMBL/GenBank/DDBJ databases">
        <title>Draft genome sequence of Microdochium bolleyi, a fungal endophyte of beachgrass.</title>
        <authorList>
            <consortium name="DOE Joint Genome Institute"/>
            <person name="David A.S."/>
            <person name="May G."/>
            <person name="Haridas S."/>
            <person name="Lim J."/>
            <person name="Wang M."/>
            <person name="Labutti K."/>
            <person name="Lipzen A."/>
            <person name="Barry K."/>
            <person name="Grigoriev I.V."/>
        </authorList>
    </citation>
    <scope>NUCLEOTIDE SEQUENCE [LARGE SCALE GENOMIC DNA]</scope>
    <source>
        <strain evidence="2">J235TASD1</strain>
    </source>
</reference>
<name>A0A136JKQ3_9PEZI</name>
<proteinExistence type="predicted"/>
<dbReference type="EMBL" id="KQ964245">
    <property type="protein sequence ID" value="KXJ97734.1"/>
    <property type="molecule type" value="Genomic_DNA"/>
</dbReference>
<gene>
    <name evidence="1" type="ORF">Micbo1qcDRAFT_156713</name>
</gene>
<dbReference type="AlphaFoldDB" id="A0A136JKQ3"/>
<protein>
    <submittedName>
        <fullName evidence="1">Uncharacterized protein</fullName>
    </submittedName>
</protein>
<evidence type="ECO:0000313" key="2">
    <source>
        <dbReference type="Proteomes" id="UP000070501"/>
    </source>
</evidence>
<dbReference type="Proteomes" id="UP000070501">
    <property type="component" value="Unassembled WGS sequence"/>
</dbReference>
<keyword evidence="2" id="KW-1185">Reference proteome</keyword>
<sequence length="189" mass="21240">MSAETLRDRHLCWLSVHALDTQFAMSSYALQSRPRLFVGYPFTTRKQDSEASPGFGKPRGWPAGQPPSLAIEVHLQFSTKDLEEHGAETATDLSRVLSRKGALSSAAVRIHRPRSMDHNVHPDWETGKGRRHSRVEWMTISFRAGKRHKITSIRSKCIVEDKAWPTRSCQTVNGTTEAPECLSTPAGYR</sequence>
<accession>A0A136JKQ3</accession>
<evidence type="ECO:0000313" key="1">
    <source>
        <dbReference type="EMBL" id="KXJ97734.1"/>
    </source>
</evidence>